<keyword evidence="1" id="KW-0732">Signal</keyword>
<protein>
    <submittedName>
        <fullName evidence="2">DUF3047 domain-containing protein</fullName>
    </submittedName>
</protein>
<keyword evidence="3" id="KW-1185">Reference proteome</keyword>
<evidence type="ECO:0000256" key="1">
    <source>
        <dbReference type="SAM" id="SignalP"/>
    </source>
</evidence>
<sequence length="228" mass="25452">MTLSRRLLLSAGAGTLAACASAPPAPTDPELWHDLPLPGKARSRYQRVFKGGRWAFEANAERSASMWRQRVDVAPEAVGTVGFSWWVDRLMPRADVADSAREDAVARVIFGFDGDVQRLPARTRAMFELAQLLTGEEPPYATLMYVWDTRAPVGTLVTNPRSDRIRKWVLDSGPEQLGRWRDHRRDLRADFEQAFGEAPGRLRSVALMTDADNTGGTARAWYGPLQWG</sequence>
<proteinExistence type="predicted"/>
<dbReference type="RefSeq" id="WP_127681734.1">
    <property type="nucleotide sequence ID" value="NZ_SACM01000001.1"/>
</dbReference>
<gene>
    <name evidence="2" type="ORF">EOD73_05875</name>
</gene>
<dbReference type="PROSITE" id="PS51257">
    <property type="entry name" value="PROKAR_LIPOPROTEIN"/>
    <property type="match status" value="1"/>
</dbReference>
<dbReference type="Pfam" id="PF11249">
    <property type="entry name" value="DUF3047"/>
    <property type="match status" value="1"/>
</dbReference>
<name>A0A3S2WUT2_9BURK</name>
<feature type="signal peptide" evidence="1">
    <location>
        <begin position="1"/>
        <end position="22"/>
    </location>
</feature>
<reference evidence="2 3" key="1">
    <citation type="submission" date="2019-01" db="EMBL/GenBank/DDBJ databases">
        <authorList>
            <person name="Chen W.-M."/>
        </authorList>
    </citation>
    <scope>NUCLEOTIDE SEQUENCE [LARGE SCALE GENOMIC DNA]</scope>
    <source>
        <strain evidence="2 3">CCP-18</strain>
    </source>
</reference>
<dbReference type="InterPro" id="IPR006311">
    <property type="entry name" value="TAT_signal"/>
</dbReference>
<dbReference type="EMBL" id="SACM01000001">
    <property type="protein sequence ID" value="RVT88499.1"/>
    <property type="molecule type" value="Genomic_DNA"/>
</dbReference>
<dbReference type="InterPro" id="IPR021409">
    <property type="entry name" value="DUF3047"/>
</dbReference>
<feature type="chain" id="PRO_5018643648" evidence="1">
    <location>
        <begin position="23"/>
        <end position="228"/>
    </location>
</feature>
<organism evidence="2 3">
    <name type="scientific">Inhella crocodyli</name>
    <dbReference type="NCBI Taxonomy" id="2499851"/>
    <lineage>
        <taxon>Bacteria</taxon>
        <taxon>Pseudomonadati</taxon>
        <taxon>Pseudomonadota</taxon>
        <taxon>Betaproteobacteria</taxon>
        <taxon>Burkholderiales</taxon>
        <taxon>Sphaerotilaceae</taxon>
        <taxon>Inhella</taxon>
    </lineage>
</organism>
<dbReference type="PROSITE" id="PS51318">
    <property type="entry name" value="TAT"/>
    <property type="match status" value="1"/>
</dbReference>
<comment type="caution">
    <text evidence="2">The sequence shown here is derived from an EMBL/GenBank/DDBJ whole genome shotgun (WGS) entry which is preliminary data.</text>
</comment>
<evidence type="ECO:0000313" key="3">
    <source>
        <dbReference type="Proteomes" id="UP000288587"/>
    </source>
</evidence>
<evidence type="ECO:0000313" key="2">
    <source>
        <dbReference type="EMBL" id="RVT88499.1"/>
    </source>
</evidence>
<dbReference type="Proteomes" id="UP000288587">
    <property type="component" value="Unassembled WGS sequence"/>
</dbReference>
<dbReference type="OrthoDB" id="9775969at2"/>
<dbReference type="AlphaFoldDB" id="A0A3S2WUT2"/>
<accession>A0A3S2WUT2</accession>